<comment type="similarity">
    <text evidence="7">Belongs to the binding-protein-dependent transport system permease family.</text>
</comment>
<keyword evidence="10" id="KW-1185">Reference proteome</keyword>
<keyword evidence="3" id="KW-1003">Cell membrane</keyword>
<dbReference type="Proteomes" id="UP000254293">
    <property type="component" value="Unassembled WGS sequence"/>
</dbReference>
<organism evidence="9 10">
    <name type="scientific">Kingella potus</name>
    <dbReference type="NCBI Taxonomy" id="265175"/>
    <lineage>
        <taxon>Bacteria</taxon>
        <taxon>Pseudomonadati</taxon>
        <taxon>Pseudomonadota</taxon>
        <taxon>Betaproteobacteria</taxon>
        <taxon>Neisseriales</taxon>
        <taxon>Neisseriaceae</taxon>
        <taxon>Kingella</taxon>
    </lineage>
</organism>
<comment type="subcellular location">
    <subcellularLocation>
        <location evidence="1 7">Cell membrane</location>
        <topology evidence="1 7">Multi-pass membrane protein</topology>
    </subcellularLocation>
</comment>
<feature type="transmembrane region" description="Helical" evidence="7">
    <location>
        <begin position="58"/>
        <end position="79"/>
    </location>
</feature>
<dbReference type="AlphaFoldDB" id="A0A377QY09"/>
<keyword evidence="6 7" id="KW-0472">Membrane</keyword>
<dbReference type="Gene3D" id="1.10.3720.10">
    <property type="entry name" value="MetI-like"/>
    <property type="match status" value="1"/>
</dbReference>
<evidence type="ECO:0000313" key="9">
    <source>
        <dbReference type="EMBL" id="STR00103.1"/>
    </source>
</evidence>
<dbReference type="SUPFAM" id="SSF161098">
    <property type="entry name" value="MetI-like"/>
    <property type="match status" value="1"/>
</dbReference>
<feature type="transmembrane region" description="Helical" evidence="7">
    <location>
        <begin position="173"/>
        <end position="192"/>
    </location>
</feature>
<evidence type="ECO:0000313" key="10">
    <source>
        <dbReference type="Proteomes" id="UP000254293"/>
    </source>
</evidence>
<reference evidence="9 10" key="1">
    <citation type="submission" date="2018-06" db="EMBL/GenBank/DDBJ databases">
        <authorList>
            <consortium name="Pathogen Informatics"/>
            <person name="Doyle S."/>
        </authorList>
    </citation>
    <scope>NUCLEOTIDE SEQUENCE [LARGE SCALE GENOMIC DNA]</scope>
    <source>
        <strain evidence="9 10">NCTC13336</strain>
    </source>
</reference>
<dbReference type="EMBL" id="UGJJ01000001">
    <property type="protein sequence ID" value="STR00103.1"/>
    <property type="molecule type" value="Genomic_DNA"/>
</dbReference>
<evidence type="ECO:0000256" key="7">
    <source>
        <dbReference type="RuleBase" id="RU363032"/>
    </source>
</evidence>
<feature type="transmembrane region" description="Helical" evidence="7">
    <location>
        <begin position="256"/>
        <end position="279"/>
    </location>
</feature>
<feature type="transmembrane region" description="Helical" evidence="7">
    <location>
        <begin position="366"/>
        <end position="387"/>
    </location>
</feature>
<feature type="transmembrane region" description="Helical" evidence="7">
    <location>
        <begin position="204"/>
        <end position="236"/>
    </location>
</feature>
<keyword evidence="2 7" id="KW-0813">Transport</keyword>
<evidence type="ECO:0000256" key="6">
    <source>
        <dbReference type="ARBA" id="ARBA00023136"/>
    </source>
</evidence>
<dbReference type="PROSITE" id="PS50928">
    <property type="entry name" value="ABC_TM1"/>
    <property type="match status" value="1"/>
</dbReference>
<dbReference type="GO" id="GO:0042884">
    <property type="term" value="P:microcin transport"/>
    <property type="evidence" value="ECO:0007669"/>
    <property type="project" value="TreeGrafter"/>
</dbReference>
<feature type="transmembrane region" description="Helical" evidence="7">
    <location>
        <begin position="314"/>
        <end position="337"/>
    </location>
</feature>
<evidence type="ECO:0000259" key="8">
    <source>
        <dbReference type="PROSITE" id="PS50928"/>
    </source>
</evidence>
<evidence type="ECO:0000256" key="1">
    <source>
        <dbReference type="ARBA" id="ARBA00004651"/>
    </source>
</evidence>
<dbReference type="GO" id="GO:0005886">
    <property type="term" value="C:plasma membrane"/>
    <property type="evidence" value="ECO:0007669"/>
    <property type="project" value="UniProtKB-SubCell"/>
</dbReference>
<sequence length="397" mass="43374">MRKRGAAQKPLSHRAGCLKHATKIPGSGLQTHSKSKFNLSDGLCRRQTAMTRYILKRLLLIIPTLFGILALTFAVIQFVPGGPVEQLAAQLSGSGAAGEAASGGGRMFGQNRLTAEDLAALNTLYGFDKPPLQRFWEMSLRFARFDLGQSFFHQESVATLIAQKLPVSMSLGLWNFFLTYLICIPLGIAKAVRDGSHFDLITGLAILIGYTIPPFVLGLLLLVFFGGGSFFAWFPQGGFTGDNWDQLSFWGKTADYLWHIALPVAASTAGSLAVTTVLTKNIFLEEIRRQYVYTARAKGLDEKRILFGHVFRNAAIPLITGFPAAFIGAFFTGSLLIETLFSLDGLGLLSYEAVIKRDYPVVMGTLYVFTLAGLLARLLTDLAYAAADPRIRFGKNT</sequence>
<gene>
    <name evidence="9" type="primary">yejB</name>
    <name evidence="9" type="ORF">NCTC13336_00299</name>
</gene>
<dbReference type="PANTHER" id="PTHR30465:SF66">
    <property type="entry name" value="INNER MEMBRANE ABC TRANSPORTER PERMEASE PROTEIN YEJB"/>
    <property type="match status" value="1"/>
</dbReference>
<feature type="domain" description="ABC transmembrane type-1" evidence="8">
    <location>
        <begin position="165"/>
        <end position="380"/>
    </location>
</feature>
<name>A0A377QY09_9NEIS</name>
<dbReference type="GO" id="GO:0055085">
    <property type="term" value="P:transmembrane transport"/>
    <property type="evidence" value="ECO:0007669"/>
    <property type="project" value="InterPro"/>
</dbReference>
<dbReference type="Pfam" id="PF00528">
    <property type="entry name" value="BPD_transp_1"/>
    <property type="match status" value="1"/>
</dbReference>
<dbReference type="CDD" id="cd06261">
    <property type="entry name" value="TM_PBP2"/>
    <property type="match status" value="1"/>
</dbReference>
<evidence type="ECO:0000256" key="3">
    <source>
        <dbReference type="ARBA" id="ARBA00022475"/>
    </source>
</evidence>
<evidence type="ECO:0000256" key="5">
    <source>
        <dbReference type="ARBA" id="ARBA00022989"/>
    </source>
</evidence>
<keyword evidence="5 7" id="KW-1133">Transmembrane helix</keyword>
<dbReference type="InterPro" id="IPR000515">
    <property type="entry name" value="MetI-like"/>
</dbReference>
<accession>A0A377QY09</accession>
<dbReference type="PANTHER" id="PTHR30465">
    <property type="entry name" value="INNER MEMBRANE ABC TRANSPORTER"/>
    <property type="match status" value="1"/>
</dbReference>
<proteinExistence type="inferred from homology"/>
<evidence type="ECO:0000256" key="2">
    <source>
        <dbReference type="ARBA" id="ARBA00022448"/>
    </source>
</evidence>
<dbReference type="InterPro" id="IPR035906">
    <property type="entry name" value="MetI-like_sf"/>
</dbReference>
<keyword evidence="4 7" id="KW-0812">Transmembrane</keyword>
<protein>
    <submittedName>
        <fullName evidence="9">Inner membrane ABC transporter permease protein yejB</fullName>
    </submittedName>
</protein>
<evidence type="ECO:0000256" key="4">
    <source>
        <dbReference type="ARBA" id="ARBA00022692"/>
    </source>
</evidence>